<comment type="caution">
    <text evidence="1">The sequence shown here is derived from an EMBL/GenBank/DDBJ whole genome shotgun (WGS) entry which is preliminary data.</text>
</comment>
<evidence type="ECO:0000313" key="1">
    <source>
        <dbReference type="EMBL" id="MPC53576.1"/>
    </source>
</evidence>
<name>A0A5B7G7Z7_PORTR</name>
<gene>
    <name evidence="1" type="ORF">E2C01_047471</name>
</gene>
<keyword evidence="2" id="KW-1185">Reference proteome</keyword>
<dbReference type="AlphaFoldDB" id="A0A5B7G7Z7"/>
<accession>A0A5B7G7Z7</accession>
<evidence type="ECO:0000313" key="2">
    <source>
        <dbReference type="Proteomes" id="UP000324222"/>
    </source>
</evidence>
<sequence>MDLCVQNVRIISHMGYDTFFSRCLEPVTSGITGPFALWAARYLPNCITLTLGIPFYNTITRREPDEASPLLVRCKLLPSPHQRLPLSP</sequence>
<reference evidence="1 2" key="1">
    <citation type="submission" date="2019-05" db="EMBL/GenBank/DDBJ databases">
        <title>Another draft genome of Portunus trituberculatus and its Hox gene families provides insights of decapod evolution.</title>
        <authorList>
            <person name="Jeong J.-H."/>
            <person name="Song I."/>
            <person name="Kim S."/>
            <person name="Choi T."/>
            <person name="Kim D."/>
            <person name="Ryu S."/>
            <person name="Kim W."/>
        </authorList>
    </citation>
    <scope>NUCLEOTIDE SEQUENCE [LARGE SCALE GENOMIC DNA]</scope>
    <source>
        <tissue evidence="1">Muscle</tissue>
    </source>
</reference>
<organism evidence="1 2">
    <name type="scientific">Portunus trituberculatus</name>
    <name type="common">Swimming crab</name>
    <name type="synonym">Neptunus trituberculatus</name>
    <dbReference type="NCBI Taxonomy" id="210409"/>
    <lineage>
        <taxon>Eukaryota</taxon>
        <taxon>Metazoa</taxon>
        <taxon>Ecdysozoa</taxon>
        <taxon>Arthropoda</taxon>
        <taxon>Crustacea</taxon>
        <taxon>Multicrustacea</taxon>
        <taxon>Malacostraca</taxon>
        <taxon>Eumalacostraca</taxon>
        <taxon>Eucarida</taxon>
        <taxon>Decapoda</taxon>
        <taxon>Pleocyemata</taxon>
        <taxon>Brachyura</taxon>
        <taxon>Eubrachyura</taxon>
        <taxon>Portunoidea</taxon>
        <taxon>Portunidae</taxon>
        <taxon>Portuninae</taxon>
        <taxon>Portunus</taxon>
    </lineage>
</organism>
<protein>
    <submittedName>
        <fullName evidence="1">Uncharacterized protein</fullName>
    </submittedName>
</protein>
<proteinExistence type="predicted"/>
<dbReference type="Proteomes" id="UP000324222">
    <property type="component" value="Unassembled WGS sequence"/>
</dbReference>
<dbReference type="EMBL" id="VSRR010011728">
    <property type="protein sequence ID" value="MPC53576.1"/>
    <property type="molecule type" value="Genomic_DNA"/>
</dbReference>